<evidence type="ECO:0000313" key="3">
    <source>
        <dbReference type="EMBL" id="VEU22542.1"/>
    </source>
</evidence>
<keyword evidence="4" id="KW-1185">Reference proteome</keyword>
<dbReference type="Pfam" id="PF21203">
    <property type="entry name" value="ECM10"/>
    <property type="match status" value="1"/>
</dbReference>
<feature type="chain" id="PRO_5019048390" evidence="2">
    <location>
        <begin position="17"/>
        <end position="195"/>
    </location>
</feature>
<dbReference type="InParanoid" id="A0A448YNM9"/>
<evidence type="ECO:0000313" key="4">
    <source>
        <dbReference type="Proteomes" id="UP000290900"/>
    </source>
</evidence>
<evidence type="ECO:0000256" key="2">
    <source>
        <dbReference type="SAM" id="SignalP"/>
    </source>
</evidence>
<sequence length="195" mass="21648">MFSCLFLLLTCVSSFSLSPESNYYLTLQKPNDDHTVATLAELSFISGDWVINSTLTPTEGISGEYCLSLSRDTPTNIDLSCFNFEKLQVFPVTGALTLQKSAGDHSFSSISFLQTPKTPSDRGTTTKDGGLKLIIRKVQQIPDPVVGELNVPDKVGESTHKEKGEKQEKEEEKTFIEKYWMYIIPGVLVLLMGQQ</sequence>
<accession>A0A448YNM9</accession>
<evidence type="ECO:0000256" key="1">
    <source>
        <dbReference type="SAM" id="MobiDB-lite"/>
    </source>
</evidence>
<feature type="region of interest" description="Disordered" evidence="1">
    <location>
        <begin position="148"/>
        <end position="169"/>
    </location>
</feature>
<protein>
    <submittedName>
        <fullName evidence="3">DEKNAAC103614</fullName>
    </submittedName>
</protein>
<feature type="compositionally biased region" description="Basic and acidic residues" evidence="1">
    <location>
        <begin position="154"/>
        <end position="169"/>
    </location>
</feature>
<feature type="signal peptide" evidence="2">
    <location>
        <begin position="1"/>
        <end position="16"/>
    </location>
</feature>
<reference evidence="3 4" key="1">
    <citation type="submission" date="2018-12" db="EMBL/GenBank/DDBJ databases">
        <authorList>
            <person name="Tiukova I."/>
            <person name="Dainat J."/>
        </authorList>
    </citation>
    <scope>NUCLEOTIDE SEQUENCE [LARGE SCALE GENOMIC DNA]</scope>
</reference>
<organism evidence="3 4">
    <name type="scientific">Brettanomyces naardenensis</name>
    <name type="common">Yeast</name>
    <dbReference type="NCBI Taxonomy" id="13370"/>
    <lineage>
        <taxon>Eukaryota</taxon>
        <taxon>Fungi</taxon>
        <taxon>Dikarya</taxon>
        <taxon>Ascomycota</taxon>
        <taxon>Saccharomycotina</taxon>
        <taxon>Pichiomycetes</taxon>
        <taxon>Pichiales</taxon>
        <taxon>Pichiaceae</taxon>
        <taxon>Brettanomyces</taxon>
    </lineage>
</organism>
<name>A0A448YNM9_BRENA</name>
<keyword evidence="2" id="KW-0732">Signal</keyword>
<dbReference type="AlphaFoldDB" id="A0A448YNM9"/>
<dbReference type="Proteomes" id="UP000290900">
    <property type="component" value="Unassembled WGS sequence"/>
</dbReference>
<gene>
    <name evidence="3" type="ORF">BRENAR_LOCUS3273</name>
</gene>
<dbReference type="EMBL" id="CAACVR010000023">
    <property type="protein sequence ID" value="VEU22542.1"/>
    <property type="molecule type" value="Genomic_DNA"/>
</dbReference>
<proteinExistence type="predicted"/>